<accession>E5ALX2</accession>
<gene>
    <name evidence="3" type="ordered locus">RBRH_02159</name>
</gene>
<protein>
    <submittedName>
        <fullName evidence="3">Fumarylpyruvate hydrolase</fullName>
        <ecNumber evidence="3">3.7.1.5</ecNumber>
    </submittedName>
</protein>
<dbReference type="PANTHER" id="PTHR11820:SF90">
    <property type="entry name" value="FLUTATHIONE S-TRANSFERASE"/>
    <property type="match status" value="1"/>
</dbReference>
<dbReference type="GO" id="GO:0047621">
    <property type="term" value="F:acylpyruvate hydrolase activity"/>
    <property type="evidence" value="ECO:0007669"/>
    <property type="project" value="UniProtKB-EC"/>
</dbReference>
<dbReference type="GO" id="GO:0018773">
    <property type="term" value="F:acetylpyruvate hydrolase activity"/>
    <property type="evidence" value="ECO:0007669"/>
    <property type="project" value="TreeGrafter"/>
</dbReference>
<sequence>MMAYLFEVPNPAVPVAQSSDVFPVRRIYCVGRNYEAHAREMGHDPQREPPFFFSKPADAVLYVAPGTVGEFPYPPESGEVHHEMELVVAIGRGGRDIPVEHALEHVYGYALGLDMTRRDLQAQAKKLGRPWDMAKGFDLSAPIGPIHPVSQVGHVAAGQLWLTVNGAPRQHADVSTMLWPVPETIAYLSRFIALAAGDLVYTGTPEGVGAVAKGDVLEGGLDGFDILTLRVV</sequence>
<dbReference type="STRING" id="882378.RBRH_02159"/>
<feature type="domain" description="Fumarylacetoacetase-like C-terminal" evidence="2">
    <location>
        <begin position="27"/>
        <end position="232"/>
    </location>
</feature>
<keyword evidence="3" id="KW-0378">Hydrolase</keyword>
<dbReference type="AlphaFoldDB" id="E5ALX2"/>
<evidence type="ECO:0000256" key="1">
    <source>
        <dbReference type="ARBA" id="ARBA00022723"/>
    </source>
</evidence>
<keyword evidence="1" id="KW-0479">Metal-binding</keyword>
<dbReference type="Pfam" id="PF01557">
    <property type="entry name" value="FAA_hydrolase"/>
    <property type="match status" value="1"/>
</dbReference>
<organism evidence="3 4">
    <name type="scientific">Mycetohabitans rhizoxinica (strain DSM 19002 / CIP 109453 / HKI 454)</name>
    <name type="common">Paraburkholderia rhizoxinica</name>
    <dbReference type="NCBI Taxonomy" id="882378"/>
    <lineage>
        <taxon>Bacteria</taxon>
        <taxon>Pseudomonadati</taxon>
        <taxon>Pseudomonadota</taxon>
        <taxon>Betaproteobacteria</taxon>
        <taxon>Burkholderiales</taxon>
        <taxon>Burkholderiaceae</taxon>
        <taxon>Mycetohabitans</taxon>
    </lineage>
</organism>
<dbReference type="KEGG" id="brh:RBRH_02159"/>
<dbReference type="HOGENOM" id="CLU_028458_5_1_4"/>
<dbReference type="PANTHER" id="PTHR11820">
    <property type="entry name" value="ACYLPYRUVASE"/>
    <property type="match status" value="1"/>
</dbReference>
<keyword evidence="3" id="KW-0670">Pyruvate</keyword>
<proteinExistence type="predicted"/>
<name>E5ALX2_MYCRK</name>
<dbReference type="Gene3D" id="3.90.850.10">
    <property type="entry name" value="Fumarylacetoacetase-like, C-terminal domain"/>
    <property type="match status" value="1"/>
</dbReference>
<evidence type="ECO:0000313" key="4">
    <source>
        <dbReference type="Proteomes" id="UP000007437"/>
    </source>
</evidence>
<reference evidence="3 4" key="1">
    <citation type="journal article" date="2011" name="J. Bacteriol.">
        <title>Complete genome sequence of Burkholderia rhizoxinica, an endosymbiont of Rhizopus microsporus.</title>
        <authorList>
            <person name="Lackner G."/>
            <person name="Moebius N."/>
            <person name="Partida-Martinez L."/>
            <person name="Hertweck C."/>
        </authorList>
    </citation>
    <scope>NUCLEOTIDE SEQUENCE [LARGE SCALE GENOMIC DNA]</scope>
    <source>
        <strain evidence="4">DSM 19002 / CIP 109453 / HKI 454</strain>
    </source>
</reference>
<dbReference type="GO" id="GO:0046872">
    <property type="term" value="F:metal ion binding"/>
    <property type="evidence" value="ECO:0007669"/>
    <property type="project" value="UniProtKB-KW"/>
</dbReference>
<dbReference type="InterPro" id="IPR011234">
    <property type="entry name" value="Fumarylacetoacetase-like_C"/>
</dbReference>
<evidence type="ECO:0000259" key="2">
    <source>
        <dbReference type="Pfam" id="PF01557"/>
    </source>
</evidence>
<dbReference type="InterPro" id="IPR036663">
    <property type="entry name" value="Fumarylacetoacetase_C_sf"/>
</dbReference>
<dbReference type="EMBL" id="FR687359">
    <property type="protein sequence ID" value="CBW76142.1"/>
    <property type="molecule type" value="Genomic_DNA"/>
</dbReference>
<dbReference type="EC" id="3.7.1.5" evidence="3"/>
<dbReference type="eggNOG" id="COG0179">
    <property type="taxonomic scope" value="Bacteria"/>
</dbReference>
<dbReference type="Proteomes" id="UP000007437">
    <property type="component" value="Chromosome"/>
</dbReference>
<dbReference type="SUPFAM" id="SSF56529">
    <property type="entry name" value="FAH"/>
    <property type="match status" value="1"/>
</dbReference>
<evidence type="ECO:0000313" key="3">
    <source>
        <dbReference type="EMBL" id="CBW76142.1"/>
    </source>
</evidence>